<dbReference type="SUPFAM" id="SSF56003">
    <property type="entry name" value="Molybdenum cofactor-binding domain"/>
    <property type="match status" value="2"/>
</dbReference>
<dbReference type="SMART" id="SM01008">
    <property type="entry name" value="Ald_Xan_dh_C"/>
    <property type="match status" value="1"/>
</dbReference>
<evidence type="ECO:0000313" key="4">
    <source>
        <dbReference type="Proteomes" id="UP000077961"/>
    </source>
</evidence>
<evidence type="ECO:0000313" key="5">
    <source>
        <dbReference type="Proteomes" id="UP000078116"/>
    </source>
</evidence>
<dbReference type="AlphaFoldDB" id="A0A1A9N4A8"/>
<dbReference type="PROSITE" id="PS51318">
    <property type="entry name" value="TAT"/>
    <property type="match status" value="1"/>
</dbReference>
<dbReference type="STRING" id="1462993.A6V36_24985"/>
<keyword evidence="4" id="KW-1185">Reference proteome</keyword>
<evidence type="ECO:0000313" key="2">
    <source>
        <dbReference type="EMBL" id="OAJ57304.1"/>
    </source>
</evidence>
<comment type="caution">
    <text evidence="2">The sequence shown here is derived from an EMBL/GenBank/DDBJ whole genome shotgun (WGS) entry which is preliminary data.</text>
</comment>
<organism evidence="2 5">
    <name type="scientific">Paraburkholderia ginsengiterrae</name>
    <dbReference type="NCBI Taxonomy" id="1462993"/>
    <lineage>
        <taxon>Bacteria</taxon>
        <taxon>Pseudomonadati</taxon>
        <taxon>Pseudomonadota</taxon>
        <taxon>Betaproteobacteria</taxon>
        <taxon>Burkholderiales</taxon>
        <taxon>Burkholderiaceae</taxon>
        <taxon>Paraburkholderia</taxon>
    </lineage>
</organism>
<dbReference type="Pfam" id="PF20256">
    <property type="entry name" value="MoCoBD_2"/>
    <property type="match status" value="2"/>
</dbReference>
<evidence type="ECO:0000259" key="1">
    <source>
        <dbReference type="SMART" id="SM01008"/>
    </source>
</evidence>
<accession>A0A1A9N4A8</accession>
<dbReference type="GO" id="GO:0016491">
    <property type="term" value="F:oxidoreductase activity"/>
    <property type="evidence" value="ECO:0007669"/>
    <property type="project" value="InterPro"/>
</dbReference>
<reference evidence="4 5" key="1">
    <citation type="submission" date="2016-04" db="EMBL/GenBank/DDBJ databases">
        <title>Reclassification of Paraburkholderia panaciterrae (Farh et al. 2015) Dobritsa &amp; Samadpour 2016 as a later homotypic synonym of Paraburkholderia ginsengiterrae (Farh et al. 2015) Dobritsa &amp; Samadpour 2016.</title>
        <authorList>
            <person name="Dobritsa A.P."/>
            <person name="Kutumbaka K."/>
            <person name="Samadpour M."/>
        </authorList>
    </citation>
    <scope>NUCLEOTIDE SEQUENCE [LARGE SCALE GENOMIC DNA]</scope>
    <source>
        <strain evidence="2 5">DCY85</strain>
        <strain evidence="3 4">DCY85-1</strain>
    </source>
</reference>
<dbReference type="Proteomes" id="UP000078116">
    <property type="component" value="Unassembled WGS sequence"/>
</dbReference>
<sequence>MSTVRLSRRAFGKLAGAVVATFTLAPFAEFARAEAELPVDLRTNRRLDGWIRVDEDNTVTIFTGKAELGQGILTALSQIAADELDLDLARVRMISADTSRSPNETYTFGSQSVEQGGAALRTAAAQARAVLLGAACRKLGVSAADVRVENGVIRVADGRHMTYADVVKNEQDLLTRDVTAEVTPKRAADYKLVGKSVPRIDLPAKFTGGAAFVQDMRLPGMLFGRIVRPPRYGAKLVSVNEASVMKLPGVVAVVRNDDFVGVIAEREEQAIAARHALIEHSQWSADFVALPDVDHLQAALPQWRSKDKVISEAGQDKPAADSAIQLEATYSRPYLSHASIGPSCSVAQLKNGHMTVWSHTQGAFPLRGNLATVLDMPASAVDVVHVPGSGCYGHNGADDVALDAALLAREVAGRPVKVQWMRDDEFAWAPISPAMVMHVKAAVTKDGRIADWNYEVWSNSHAMRPGQPGGINLLAAWHLAKPFQPSPPPEIPQPYGNGDRNAVPLYDLPRKRVTNHLLLDSPIRTSSLRTLGAFGNVFAIESFMDELALAAHADPVEFRLAHLSDPRAIAVVRAVASRSGWQPGQTGDGQRGRGVAYARYKNIGAYAAIVVDVHVDRTTGVISVTNVTAAIDVGQVINPDGVRNQIEGGIVQALSWVLKERVLFDRERITTRRWQDYPILSFEEVPPIDVVLLERPDQASIGAGECSLGPTGAALANAVANASGIRLRDLPLVPSKVLETQHA</sequence>
<dbReference type="InterPro" id="IPR046867">
    <property type="entry name" value="AldOxase/xan_DH_MoCoBD2"/>
</dbReference>
<dbReference type="Pfam" id="PF02738">
    <property type="entry name" value="MoCoBD_1"/>
    <property type="match status" value="1"/>
</dbReference>
<dbReference type="Proteomes" id="UP000077961">
    <property type="component" value="Unassembled WGS sequence"/>
</dbReference>
<dbReference type="InterPro" id="IPR012368">
    <property type="entry name" value="OxRdtase_Mopterin-bd_su_IorB"/>
</dbReference>
<dbReference type="InterPro" id="IPR052516">
    <property type="entry name" value="N-heterocyclic_Hydroxylase"/>
</dbReference>
<dbReference type="InterPro" id="IPR006311">
    <property type="entry name" value="TAT_signal"/>
</dbReference>
<evidence type="ECO:0000313" key="3">
    <source>
        <dbReference type="EMBL" id="OAJ60916.1"/>
    </source>
</evidence>
<dbReference type="EMBL" id="LXKA01000328">
    <property type="protein sequence ID" value="OAJ57304.1"/>
    <property type="molecule type" value="Genomic_DNA"/>
</dbReference>
<dbReference type="PANTHER" id="PTHR47495:SF1">
    <property type="entry name" value="BLL3820 PROTEIN"/>
    <property type="match status" value="1"/>
</dbReference>
<dbReference type="RefSeq" id="WP_064266471.1">
    <property type="nucleotide sequence ID" value="NZ_LXJZ01000100.1"/>
</dbReference>
<dbReference type="Gene3D" id="3.30.365.10">
    <property type="entry name" value="Aldehyde oxidase/xanthine dehydrogenase, molybdopterin binding domain"/>
    <property type="match status" value="4"/>
</dbReference>
<dbReference type="PIRSF" id="PIRSF036389">
    <property type="entry name" value="IOR_B"/>
    <property type="match status" value="1"/>
</dbReference>
<dbReference type="InterPro" id="IPR008274">
    <property type="entry name" value="AldOxase/xan_DH_MoCoBD1"/>
</dbReference>
<name>A0A1A9N4A8_9BURK</name>
<dbReference type="EMBL" id="LXJZ01000100">
    <property type="protein sequence ID" value="OAJ60916.1"/>
    <property type="molecule type" value="Genomic_DNA"/>
</dbReference>
<dbReference type="Gene3D" id="3.90.1170.50">
    <property type="entry name" value="Aldehyde oxidase/xanthine dehydrogenase, a/b hammerhead"/>
    <property type="match status" value="1"/>
</dbReference>
<dbReference type="InterPro" id="IPR037165">
    <property type="entry name" value="AldOxase/xan_DH_Mopterin-bd_sf"/>
</dbReference>
<dbReference type="PANTHER" id="PTHR47495">
    <property type="entry name" value="ALDEHYDE DEHYDROGENASE"/>
    <property type="match status" value="1"/>
</dbReference>
<dbReference type="InterPro" id="IPR000674">
    <property type="entry name" value="Ald_Oxase/Xan_DH_a/b"/>
</dbReference>
<dbReference type="OrthoDB" id="6073217at2"/>
<gene>
    <name evidence="3" type="ORF">A6V36_24985</name>
    <name evidence="2" type="ORF">A6V37_29615</name>
</gene>
<feature type="domain" description="Aldehyde oxidase/xanthine dehydrogenase a/b hammerhead" evidence="1">
    <location>
        <begin position="207"/>
        <end position="291"/>
    </location>
</feature>
<protein>
    <submittedName>
        <fullName evidence="2">Aldehyde dehydrogenase</fullName>
    </submittedName>
</protein>
<proteinExistence type="predicted"/>